<dbReference type="SUPFAM" id="SSF53067">
    <property type="entry name" value="Actin-like ATPase domain"/>
    <property type="match status" value="1"/>
</dbReference>
<dbReference type="InterPro" id="IPR043129">
    <property type="entry name" value="ATPase_NBD"/>
</dbReference>
<proteinExistence type="predicted"/>
<organism evidence="1 2">
    <name type="scientific">Capsicum annuum</name>
    <name type="common">Capsicum pepper</name>
    <dbReference type="NCBI Taxonomy" id="4072"/>
    <lineage>
        <taxon>Eukaryota</taxon>
        <taxon>Viridiplantae</taxon>
        <taxon>Streptophyta</taxon>
        <taxon>Embryophyta</taxon>
        <taxon>Tracheophyta</taxon>
        <taxon>Spermatophyta</taxon>
        <taxon>Magnoliopsida</taxon>
        <taxon>eudicotyledons</taxon>
        <taxon>Gunneridae</taxon>
        <taxon>Pentapetalae</taxon>
        <taxon>asterids</taxon>
        <taxon>lamiids</taxon>
        <taxon>Solanales</taxon>
        <taxon>Solanaceae</taxon>
        <taxon>Solanoideae</taxon>
        <taxon>Capsiceae</taxon>
        <taxon>Capsicum</taxon>
    </lineage>
</organism>
<dbReference type="OMA" id="QPEIFFY"/>
<reference evidence="1 2" key="1">
    <citation type="journal article" date="2014" name="Nat. Genet.">
        <title>Genome sequence of the hot pepper provides insights into the evolution of pungency in Capsicum species.</title>
        <authorList>
            <person name="Kim S."/>
            <person name="Park M."/>
            <person name="Yeom S.I."/>
            <person name="Kim Y.M."/>
            <person name="Lee J.M."/>
            <person name="Lee H.A."/>
            <person name="Seo E."/>
            <person name="Choi J."/>
            <person name="Cheong K."/>
            <person name="Kim K.T."/>
            <person name="Jung K."/>
            <person name="Lee G.W."/>
            <person name="Oh S.K."/>
            <person name="Bae C."/>
            <person name="Kim S.B."/>
            <person name="Lee H.Y."/>
            <person name="Kim S.Y."/>
            <person name="Kim M.S."/>
            <person name="Kang B.C."/>
            <person name="Jo Y.D."/>
            <person name="Yang H.B."/>
            <person name="Jeong H.J."/>
            <person name="Kang W.H."/>
            <person name="Kwon J.K."/>
            <person name="Shin C."/>
            <person name="Lim J.Y."/>
            <person name="Park J.H."/>
            <person name="Huh J.H."/>
            <person name="Kim J.S."/>
            <person name="Kim B.D."/>
            <person name="Cohen O."/>
            <person name="Paran I."/>
            <person name="Suh M.C."/>
            <person name="Lee S.B."/>
            <person name="Kim Y.K."/>
            <person name="Shin Y."/>
            <person name="Noh S.J."/>
            <person name="Park J."/>
            <person name="Seo Y.S."/>
            <person name="Kwon S.Y."/>
            <person name="Kim H.A."/>
            <person name="Park J.M."/>
            <person name="Kim H.J."/>
            <person name="Choi S.B."/>
            <person name="Bosland P.W."/>
            <person name="Reeves G."/>
            <person name="Jo S.H."/>
            <person name="Lee B.W."/>
            <person name="Cho H.T."/>
            <person name="Choi H.S."/>
            <person name="Lee M.S."/>
            <person name="Yu Y."/>
            <person name="Do Choi Y."/>
            <person name="Park B.S."/>
            <person name="van Deynze A."/>
            <person name="Ashrafi H."/>
            <person name="Hill T."/>
            <person name="Kim W.T."/>
            <person name="Pai H.S."/>
            <person name="Ahn H.K."/>
            <person name="Yeam I."/>
            <person name="Giovannoni J.J."/>
            <person name="Rose J.K."/>
            <person name="Sorensen I."/>
            <person name="Lee S.J."/>
            <person name="Kim R.W."/>
            <person name="Choi I.Y."/>
            <person name="Choi B.S."/>
            <person name="Lim J.S."/>
            <person name="Lee Y.H."/>
            <person name="Choi D."/>
        </authorList>
    </citation>
    <scope>NUCLEOTIDE SEQUENCE [LARGE SCALE GENOMIC DNA]</scope>
    <source>
        <strain evidence="2">cv. CM334</strain>
    </source>
</reference>
<dbReference type="Gramene" id="PHT83926">
    <property type="protein sequence ID" value="PHT83926"/>
    <property type="gene ID" value="T459_12369"/>
</dbReference>
<dbReference type="Pfam" id="PF00022">
    <property type="entry name" value="Actin"/>
    <property type="match status" value="1"/>
</dbReference>
<dbReference type="GO" id="GO:0015629">
    <property type="term" value="C:actin cytoskeleton"/>
    <property type="evidence" value="ECO:0000318"/>
    <property type="project" value="GO_Central"/>
</dbReference>
<dbReference type="PRINTS" id="PR00190">
    <property type="entry name" value="ACTIN"/>
</dbReference>
<dbReference type="PANTHER" id="PTHR11937">
    <property type="entry name" value="ACTIN"/>
    <property type="match status" value="1"/>
</dbReference>
<comment type="caution">
    <text evidence="1">The sequence shown here is derived from an EMBL/GenBank/DDBJ whole genome shotgun (WGS) entry which is preliminary data.</text>
</comment>
<dbReference type="AlphaFoldDB" id="A0A2G2ZPL0"/>
<sequence>MTKIMFDKFSVPAIYVAMQVVLCHLGSGSTTGIMLYSGDSMSHSVPIYEGHSIPHAISRLSLAGSDITDYLCKISTKKGYAFTYKCAMDLNVAYRMKETITYVALNFEQEIEKAKNRSSVEQGFKLLDGEVINVGAERFHGLELLFQPSMVKRDRHKFMKKPIA</sequence>
<gene>
    <name evidence="1" type="ORF">T459_12369</name>
</gene>
<protein>
    <submittedName>
        <fullName evidence="1">Actin-4</fullName>
    </submittedName>
</protein>
<reference evidence="1 2" key="2">
    <citation type="journal article" date="2017" name="Genome Biol.">
        <title>New reference genome sequences of hot pepper reveal the massive evolution of plant disease-resistance genes by retroduplication.</title>
        <authorList>
            <person name="Kim S."/>
            <person name="Park J."/>
            <person name="Yeom S.I."/>
            <person name="Kim Y.M."/>
            <person name="Seo E."/>
            <person name="Kim K.T."/>
            <person name="Kim M.S."/>
            <person name="Lee J.M."/>
            <person name="Cheong K."/>
            <person name="Shin H.S."/>
            <person name="Kim S.B."/>
            <person name="Han K."/>
            <person name="Lee J."/>
            <person name="Park M."/>
            <person name="Lee H.A."/>
            <person name="Lee H.Y."/>
            <person name="Lee Y."/>
            <person name="Oh S."/>
            <person name="Lee J.H."/>
            <person name="Choi E."/>
            <person name="Choi E."/>
            <person name="Lee S.E."/>
            <person name="Jeon J."/>
            <person name="Kim H."/>
            <person name="Choi G."/>
            <person name="Song H."/>
            <person name="Lee J."/>
            <person name="Lee S.C."/>
            <person name="Kwon J.K."/>
            <person name="Lee H.Y."/>
            <person name="Koo N."/>
            <person name="Hong Y."/>
            <person name="Kim R.W."/>
            <person name="Kang W.H."/>
            <person name="Huh J.H."/>
            <person name="Kang B.C."/>
            <person name="Yang T.J."/>
            <person name="Lee Y.H."/>
            <person name="Bennetzen J.L."/>
            <person name="Choi D."/>
        </authorList>
    </citation>
    <scope>NUCLEOTIDE SEQUENCE [LARGE SCALE GENOMIC DNA]</scope>
    <source>
        <strain evidence="2">cv. CM334</strain>
    </source>
</reference>
<dbReference type="Gene3D" id="3.90.640.10">
    <property type="entry name" value="Actin, Chain A, domain 4"/>
    <property type="match status" value="1"/>
</dbReference>
<dbReference type="Gene3D" id="3.30.420.40">
    <property type="match status" value="1"/>
</dbReference>
<dbReference type="SMR" id="A0A2G2ZPL0"/>
<evidence type="ECO:0000313" key="2">
    <source>
        <dbReference type="Proteomes" id="UP000222542"/>
    </source>
</evidence>
<evidence type="ECO:0000313" key="1">
    <source>
        <dbReference type="EMBL" id="PHT83926.1"/>
    </source>
</evidence>
<dbReference type="Proteomes" id="UP000222542">
    <property type="component" value="Unassembled WGS sequence"/>
</dbReference>
<dbReference type="EMBL" id="AYRZ02000004">
    <property type="protein sequence ID" value="PHT83926.1"/>
    <property type="molecule type" value="Genomic_DNA"/>
</dbReference>
<name>A0A2G2ZPL0_CAPAN</name>
<accession>A0A2G2ZPL0</accession>
<dbReference type="STRING" id="4072.A0A2G2ZPL0"/>
<dbReference type="InterPro" id="IPR004000">
    <property type="entry name" value="Actin"/>
</dbReference>
<keyword evidence="2" id="KW-1185">Reference proteome</keyword>